<dbReference type="InterPro" id="IPR023370">
    <property type="entry name" value="TrmO-like_N"/>
</dbReference>
<organism evidence="4 5">
    <name type="scientific">Vibrio ishigakensis</name>
    <dbReference type="NCBI Taxonomy" id="1481914"/>
    <lineage>
        <taxon>Bacteria</taxon>
        <taxon>Pseudomonadati</taxon>
        <taxon>Pseudomonadota</taxon>
        <taxon>Gammaproteobacteria</taxon>
        <taxon>Vibrionales</taxon>
        <taxon>Vibrionaceae</taxon>
        <taxon>Vibrio</taxon>
    </lineage>
</organism>
<proteinExistence type="inferred from homology"/>
<sequence>MITELHLIDEVNNEATVRELEQFSHLWLLFLFDQNIDAGWKPTVRPPRLGGNKRVGVFASRSTFRPNA</sequence>
<dbReference type="InterPro" id="IPR036414">
    <property type="entry name" value="YaeB_N_sf"/>
</dbReference>
<evidence type="ECO:0000256" key="2">
    <source>
        <dbReference type="ARBA" id="ARBA00033753"/>
    </source>
</evidence>
<evidence type="ECO:0000313" key="5">
    <source>
        <dbReference type="Proteomes" id="UP000031670"/>
    </source>
</evidence>
<accession>A0A0B8PFH4</accession>
<dbReference type="EMBL" id="BBSA01000016">
    <property type="protein sequence ID" value="GAM65071.1"/>
    <property type="molecule type" value="Genomic_DNA"/>
</dbReference>
<feature type="domain" description="TsaA-like" evidence="3">
    <location>
        <begin position="1"/>
        <end position="68"/>
    </location>
</feature>
<dbReference type="PANTHER" id="PTHR12818">
    <property type="entry name" value="TRNA (ADENINE(37)-N6)-METHYLTRANSFERASE"/>
    <property type="match status" value="1"/>
</dbReference>
<evidence type="ECO:0000259" key="3">
    <source>
        <dbReference type="PROSITE" id="PS51668"/>
    </source>
</evidence>
<comment type="similarity">
    <text evidence="2">Belongs to the tRNA methyltransferase O family.</text>
</comment>
<dbReference type="InterPro" id="IPR036413">
    <property type="entry name" value="YaeB-like_sf"/>
</dbReference>
<dbReference type="SUPFAM" id="SSF118196">
    <property type="entry name" value="YaeB-like"/>
    <property type="match status" value="1"/>
</dbReference>
<name>A0A0B8PFH4_9VIBR</name>
<evidence type="ECO:0000256" key="1">
    <source>
        <dbReference type="ARBA" id="ARBA00022691"/>
    </source>
</evidence>
<dbReference type="GO" id="GO:0089715">
    <property type="term" value="F:tRNA (L-threonylcarbamoyladenosine(37)-C2) methyltransferase activity"/>
    <property type="evidence" value="ECO:0007669"/>
    <property type="project" value="TreeGrafter"/>
</dbReference>
<evidence type="ECO:0000313" key="4">
    <source>
        <dbReference type="EMBL" id="GAM65071.1"/>
    </source>
</evidence>
<dbReference type="PROSITE" id="PS01318">
    <property type="entry name" value="TSAA_1"/>
    <property type="match status" value="1"/>
</dbReference>
<dbReference type="Pfam" id="PF01980">
    <property type="entry name" value="TrmO_N"/>
    <property type="match status" value="1"/>
</dbReference>
<dbReference type="Proteomes" id="UP000031670">
    <property type="component" value="Unassembled WGS sequence"/>
</dbReference>
<keyword evidence="1" id="KW-0949">S-adenosyl-L-methionine</keyword>
<dbReference type="InterPro" id="IPR023368">
    <property type="entry name" value="UPF0066_cons_site"/>
</dbReference>
<reference evidence="4 5" key="1">
    <citation type="submission" date="2015-01" db="EMBL/GenBank/DDBJ databases">
        <title>Vibrio sp. C5 JCM 19232 whole genome shotgun sequence.</title>
        <authorList>
            <person name="Sawabe T."/>
            <person name="Meirelles P."/>
            <person name="Feng G."/>
            <person name="Sayaka M."/>
            <person name="Hattori M."/>
            <person name="Ohkuma M."/>
        </authorList>
    </citation>
    <scope>NUCLEOTIDE SEQUENCE [LARGE SCALE GENOMIC DNA]</scope>
    <source>
        <strain evidence="4 5">JCM19232</strain>
    </source>
</reference>
<dbReference type="AlphaFoldDB" id="A0A0B8PFH4"/>
<dbReference type="InterPro" id="IPR040372">
    <property type="entry name" value="YaeB-like"/>
</dbReference>
<gene>
    <name evidence="4" type="ORF">JCM19232_115</name>
</gene>
<reference evidence="4 5" key="2">
    <citation type="submission" date="2015-01" db="EMBL/GenBank/DDBJ databases">
        <authorList>
            <consortium name="NBRP consortium"/>
            <person name="Sawabe T."/>
            <person name="Meirelles P."/>
            <person name="Feng G."/>
            <person name="Sayaka M."/>
            <person name="Hattori M."/>
            <person name="Ohkuma M."/>
        </authorList>
    </citation>
    <scope>NUCLEOTIDE SEQUENCE [LARGE SCALE GENOMIC DNA]</scope>
    <source>
        <strain evidence="4 5">JCM19232</strain>
    </source>
</reference>
<comment type="caution">
    <text evidence="4">The sequence shown here is derived from an EMBL/GenBank/DDBJ whole genome shotgun (WGS) entry which is preliminary data.</text>
</comment>
<protein>
    <recommendedName>
        <fullName evidence="3">TsaA-like domain-containing protein</fullName>
    </recommendedName>
</protein>
<dbReference type="PROSITE" id="PS51668">
    <property type="entry name" value="TSAA_2"/>
    <property type="match status" value="1"/>
</dbReference>
<dbReference type="Gene3D" id="2.40.30.70">
    <property type="entry name" value="YaeB-like"/>
    <property type="match status" value="1"/>
</dbReference>
<dbReference type="PANTHER" id="PTHR12818:SF0">
    <property type="entry name" value="TRNA (ADENINE(37)-N6)-METHYLTRANSFERASE"/>
    <property type="match status" value="1"/>
</dbReference>